<keyword evidence="9" id="KW-0413">Isomerase</keyword>
<evidence type="ECO:0000259" key="12">
    <source>
        <dbReference type="PROSITE" id="PS51199"/>
    </source>
</evidence>
<comment type="catalytic activity">
    <reaction evidence="11">
        <text>ATP + H2O = ADP + phosphate + H(+)</text>
        <dbReference type="Rhea" id="RHEA:13065"/>
        <dbReference type="ChEBI" id="CHEBI:15377"/>
        <dbReference type="ChEBI" id="CHEBI:15378"/>
        <dbReference type="ChEBI" id="CHEBI:30616"/>
        <dbReference type="ChEBI" id="CHEBI:43474"/>
        <dbReference type="ChEBI" id="CHEBI:456216"/>
        <dbReference type="EC" id="5.6.2.3"/>
    </reaction>
</comment>
<keyword evidence="5" id="KW-0378">Hydrolase</keyword>
<feature type="domain" description="SF4 helicase" evidence="12">
    <location>
        <begin position="172"/>
        <end position="433"/>
    </location>
</feature>
<name>A0A6H1ZZP8_9ZZZZ</name>
<evidence type="ECO:0000256" key="6">
    <source>
        <dbReference type="ARBA" id="ARBA00022806"/>
    </source>
</evidence>
<dbReference type="GO" id="GO:0043139">
    <property type="term" value="F:5'-3' DNA helicase activity"/>
    <property type="evidence" value="ECO:0007669"/>
    <property type="project" value="UniProtKB-EC"/>
</dbReference>
<dbReference type="Gene3D" id="1.10.860.10">
    <property type="entry name" value="DNAb Helicase, Chain A"/>
    <property type="match status" value="1"/>
</dbReference>
<dbReference type="EMBL" id="MT141976">
    <property type="protein sequence ID" value="QJA72761.1"/>
    <property type="molecule type" value="Genomic_DNA"/>
</dbReference>
<dbReference type="Pfam" id="PF00772">
    <property type="entry name" value="DnaB"/>
    <property type="match status" value="1"/>
</dbReference>
<dbReference type="InterPro" id="IPR027417">
    <property type="entry name" value="P-loop_NTPase"/>
</dbReference>
<evidence type="ECO:0000256" key="8">
    <source>
        <dbReference type="ARBA" id="ARBA00023125"/>
    </source>
</evidence>
<evidence type="ECO:0000256" key="4">
    <source>
        <dbReference type="ARBA" id="ARBA00022741"/>
    </source>
</evidence>
<dbReference type="AlphaFoldDB" id="A0A6H1ZZP8"/>
<keyword evidence="4" id="KW-0547">Nucleotide-binding</keyword>
<keyword evidence="2" id="KW-0639">Primosome</keyword>
<proteinExistence type="inferred from homology"/>
<dbReference type="InterPro" id="IPR007694">
    <property type="entry name" value="DNA_helicase_DnaB-like_C"/>
</dbReference>
<organism evidence="13">
    <name type="scientific">viral metagenome</name>
    <dbReference type="NCBI Taxonomy" id="1070528"/>
    <lineage>
        <taxon>unclassified sequences</taxon>
        <taxon>metagenomes</taxon>
        <taxon>organismal metagenomes</taxon>
    </lineage>
</organism>
<evidence type="ECO:0000256" key="2">
    <source>
        <dbReference type="ARBA" id="ARBA00022515"/>
    </source>
</evidence>
<keyword evidence="8" id="KW-0238">DNA-binding</keyword>
<dbReference type="SUPFAM" id="SSF52540">
    <property type="entry name" value="P-loop containing nucleoside triphosphate hydrolases"/>
    <property type="match status" value="1"/>
</dbReference>
<dbReference type="GO" id="GO:0005829">
    <property type="term" value="C:cytosol"/>
    <property type="evidence" value="ECO:0007669"/>
    <property type="project" value="TreeGrafter"/>
</dbReference>
<reference evidence="13" key="1">
    <citation type="submission" date="2020-03" db="EMBL/GenBank/DDBJ databases">
        <title>The deep terrestrial virosphere.</title>
        <authorList>
            <person name="Holmfeldt K."/>
            <person name="Nilsson E."/>
            <person name="Simone D."/>
            <person name="Lopez-Fernandez M."/>
            <person name="Wu X."/>
            <person name="de Brujin I."/>
            <person name="Lundin D."/>
            <person name="Andersson A."/>
            <person name="Bertilsson S."/>
            <person name="Dopson M."/>
        </authorList>
    </citation>
    <scope>NUCLEOTIDE SEQUENCE</scope>
    <source>
        <strain evidence="14">MM415A02615</strain>
        <strain evidence="13">TM448A03096</strain>
    </source>
</reference>
<dbReference type="GO" id="GO:0005524">
    <property type="term" value="F:ATP binding"/>
    <property type="evidence" value="ECO:0007669"/>
    <property type="project" value="UniProtKB-KW"/>
</dbReference>
<dbReference type="EMBL" id="MT144381">
    <property type="protein sequence ID" value="QJA52959.1"/>
    <property type="molecule type" value="Genomic_DNA"/>
</dbReference>
<protein>
    <recommendedName>
        <fullName evidence="10">DNA 5'-3' helicase</fullName>
        <ecNumber evidence="10">5.6.2.3</ecNumber>
    </recommendedName>
</protein>
<dbReference type="GO" id="GO:0003677">
    <property type="term" value="F:DNA binding"/>
    <property type="evidence" value="ECO:0007669"/>
    <property type="project" value="UniProtKB-KW"/>
</dbReference>
<dbReference type="GO" id="GO:1990077">
    <property type="term" value="C:primosome complex"/>
    <property type="evidence" value="ECO:0007669"/>
    <property type="project" value="UniProtKB-KW"/>
</dbReference>
<dbReference type="SUPFAM" id="SSF48024">
    <property type="entry name" value="N-terminal domain of DnaB helicase"/>
    <property type="match status" value="1"/>
</dbReference>
<dbReference type="PANTHER" id="PTHR30153:SF2">
    <property type="entry name" value="REPLICATIVE DNA HELICASE"/>
    <property type="match status" value="1"/>
</dbReference>
<dbReference type="InterPro" id="IPR007693">
    <property type="entry name" value="DNA_helicase_DnaB-like_N"/>
</dbReference>
<keyword evidence="3" id="KW-0235">DNA replication</keyword>
<keyword evidence="7" id="KW-0067">ATP-binding</keyword>
<dbReference type="EC" id="5.6.2.3" evidence="10"/>
<evidence type="ECO:0000256" key="7">
    <source>
        <dbReference type="ARBA" id="ARBA00022840"/>
    </source>
</evidence>
<evidence type="ECO:0000313" key="14">
    <source>
        <dbReference type="EMBL" id="QJA72761.1"/>
    </source>
</evidence>
<evidence type="ECO:0000256" key="3">
    <source>
        <dbReference type="ARBA" id="ARBA00022705"/>
    </source>
</evidence>
<dbReference type="SMART" id="SM00382">
    <property type="entry name" value="AAA"/>
    <property type="match status" value="1"/>
</dbReference>
<dbReference type="InterPro" id="IPR036185">
    <property type="entry name" value="DNA_heli_DnaB-like_N_sf"/>
</dbReference>
<evidence type="ECO:0000256" key="9">
    <source>
        <dbReference type="ARBA" id="ARBA00023235"/>
    </source>
</evidence>
<gene>
    <name evidence="14" type="ORF">MM415A02615_0006</name>
    <name evidence="13" type="ORF">TM448A03096_0004</name>
</gene>
<dbReference type="InterPro" id="IPR003593">
    <property type="entry name" value="AAA+_ATPase"/>
</dbReference>
<dbReference type="PROSITE" id="PS51199">
    <property type="entry name" value="SF4_HELICASE"/>
    <property type="match status" value="1"/>
</dbReference>
<accession>A0A6H1ZZP8</accession>
<dbReference type="Pfam" id="PF03796">
    <property type="entry name" value="DnaB_C"/>
    <property type="match status" value="1"/>
</dbReference>
<evidence type="ECO:0000256" key="5">
    <source>
        <dbReference type="ARBA" id="ARBA00022801"/>
    </source>
</evidence>
<dbReference type="GO" id="GO:0016787">
    <property type="term" value="F:hydrolase activity"/>
    <property type="evidence" value="ECO:0007669"/>
    <property type="project" value="UniProtKB-KW"/>
</dbReference>
<sequence>MSINKVPPHDLDAEIAILSGMLNHPDNTFQVMQEIQPDDLYREAHIEICRAFFALKKDSNLISIKDYLTRKGQLEQAGGLDYLMSLATASSTSAGYKYYCGIVKDLSRKRQIILQCTATAEACYQPHQDTKEILADHKSQITGIQSSQSWDIKSNAVLINEVFKEIERRSEEEDPYIGPKVGLENIDRHLRGLRPGTVTVLAAESGVGKSALALNICDYIARHYPGRAPYFTLESTDTLLMYRRLAARSGIALTRLNLGKIYNNEWPDLTTELQAISADNNMMLIENSAFSILENLVSFVEGISFDNPLSIVIIDYMQLMSSRSRQNTRHHEISYISREIAQLAKKVKVPILLLSQVGKDVEKRGNRRPMLSDLKESGDIRNDAHNIIFMYRKSEGEPLMEIYSKKGKDVGTWRTMVNFEQKIMRFKDVDDDNWNYFEDDKDRGFDG</sequence>
<dbReference type="Gene3D" id="3.40.50.300">
    <property type="entry name" value="P-loop containing nucleotide triphosphate hydrolases"/>
    <property type="match status" value="1"/>
</dbReference>
<keyword evidence="6 13" id="KW-0347">Helicase</keyword>
<comment type="similarity">
    <text evidence="1">Belongs to the helicase family. DnaB subfamily.</text>
</comment>
<dbReference type="PANTHER" id="PTHR30153">
    <property type="entry name" value="REPLICATIVE DNA HELICASE DNAB"/>
    <property type="match status" value="1"/>
</dbReference>
<evidence type="ECO:0000313" key="13">
    <source>
        <dbReference type="EMBL" id="QJA52959.1"/>
    </source>
</evidence>
<dbReference type="InterPro" id="IPR016136">
    <property type="entry name" value="DNA_helicase_N/primase_C"/>
</dbReference>
<dbReference type="GO" id="GO:0006269">
    <property type="term" value="P:DNA replication, synthesis of primer"/>
    <property type="evidence" value="ECO:0007669"/>
    <property type="project" value="UniProtKB-KW"/>
</dbReference>
<evidence type="ECO:0000256" key="1">
    <source>
        <dbReference type="ARBA" id="ARBA00008428"/>
    </source>
</evidence>
<evidence type="ECO:0000256" key="10">
    <source>
        <dbReference type="ARBA" id="ARBA00044969"/>
    </source>
</evidence>
<evidence type="ECO:0000256" key="11">
    <source>
        <dbReference type="ARBA" id="ARBA00048954"/>
    </source>
</evidence>